<evidence type="ECO:0000256" key="1">
    <source>
        <dbReference type="SAM" id="Phobius"/>
    </source>
</evidence>
<dbReference type="EMBL" id="CP042806">
    <property type="protein sequence ID" value="QEE30786.1"/>
    <property type="molecule type" value="Genomic_DNA"/>
</dbReference>
<dbReference type="AlphaFoldDB" id="A0A5B9EL18"/>
<dbReference type="KEGG" id="talb:FTW19_23970"/>
<reference evidence="2 3" key="1">
    <citation type="submission" date="2019-08" db="EMBL/GenBank/DDBJ databases">
        <title>Complete genome sequence of Terriglobus albidus strain ORNL.</title>
        <authorList>
            <person name="Podar M."/>
        </authorList>
    </citation>
    <scope>NUCLEOTIDE SEQUENCE [LARGE SCALE GENOMIC DNA]</scope>
    <source>
        <strain evidence="2 3">ORNL</strain>
    </source>
</reference>
<keyword evidence="1" id="KW-0472">Membrane</keyword>
<name>A0A5B9EL18_9BACT</name>
<protein>
    <submittedName>
        <fullName evidence="2">Uncharacterized protein</fullName>
    </submittedName>
</protein>
<evidence type="ECO:0000313" key="3">
    <source>
        <dbReference type="Proteomes" id="UP000321820"/>
    </source>
</evidence>
<dbReference type="RefSeq" id="WP_147650083.1">
    <property type="nucleotide sequence ID" value="NZ_CP042806.1"/>
</dbReference>
<dbReference type="Proteomes" id="UP000321820">
    <property type="component" value="Chromosome"/>
</dbReference>
<organism evidence="2 3">
    <name type="scientific">Terriglobus albidus</name>
    <dbReference type="NCBI Taxonomy" id="1592106"/>
    <lineage>
        <taxon>Bacteria</taxon>
        <taxon>Pseudomonadati</taxon>
        <taxon>Acidobacteriota</taxon>
        <taxon>Terriglobia</taxon>
        <taxon>Terriglobales</taxon>
        <taxon>Acidobacteriaceae</taxon>
        <taxon>Terriglobus</taxon>
    </lineage>
</organism>
<proteinExistence type="predicted"/>
<accession>A0A5B9EL18</accession>
<keyword evidence="1" id="KW-0812">Transmembrane</keyword>
<evidence type="ECO:0000313" key="2">
    <source>
        <dbReference type="EMBL" id="QEE30786.1"/>
    </source>
</evidence>
<sequence>MIEARTAAAIQKYDQTIIIPRENAVQATSQATLEELARKVGILWDHLQSAKGAWWMIGALGTAAVILANHFWK</sequence>
<gene>
    <name evidence="2" type="ORF">FTW19_23970</name>
</gene>
<feature type="transmembrane region" description="Helical" evidence="1">
    <location>
        <begin position="53"/>
        <end position="72"/>
    </location>
</feature>
<keyword evidence="3" id="KW-1185">Reference proteome</keyword>
<keyword evidence="1" id="KW-1133">Transmembrane helix</keyword>